<dbReference type="Gene3D" id="3.40.640.10">
    <property type="entry name" value="Type I PLP-dependent aspartate aminotransferase-like (Major domain)"/>
    <property type="match status" value="1"/>
</dbReference>
<gene>
    <name evidence="10" type="ORF">MNBD_ALPHA01-1153</name>
</gene>
<keyword evidence="8" id="KW-0411">Iron-sulfur</keyword>
<dbReference type="PANTHER" id="PTHR11601">
    <property type="entry name" value="CYSTEINE DESULFURYLASE FAMILY MEMBER"/>
    <property type="match status" value="1"/>
</dbReference>
<dbReference type="Pfam" id="PF00266">
    <property type="entry name" value="Aminotran_5"/>
    <property type="match status" value="1"/>
</dbReference>
<evidence type="ECO:0000256" key="4">
    <source>
        <dbReference type="ARBA" id="ARBA00022679"/>
    </source>
</evidence>
<evidence type="ECO:0000256" key="7">
    <source>
        <dbReference type="ARBA" id="ARBA00023004"/>
    </source>
</evidence>
<accession>A0A3B0SSV6</accession>
<dbReference type="InterPro" id="IPR020578">
    <property type="entry name" value="Aminotrans_V_PyrdxlP_BS"/>
</dbReference>
<dbReference type="InterPro" id="IPR015421">
    <property type="entry name" value="PyrdxlP-dep_Trfase_major"/>
</dbReference>
<evidence type="ECO:0000256" key="8">
    <source>
        <dbReference type="ARBA" id="ARBA00023014"/>
    </source>
</evidence>
<reference evidence="10" key="1">
    <citation type="submission" date="2018-06" db="EMBL/GenBank/DDBJ databases">
        <authorList>
            <person name="Zhirakovskaya E."/>
        </authorList>
    </citation>
    <scope>NUCLEOTIDE SEQUENCE</scope>
</reference>
<dbReference type="InterPro" id="IPR015424">
    <property type="entry name" value="PyrdxlP-dep_Trfase"/>
</dbReference>
<comment type="similarity">
    <text evidence="2">Belongs to the class-V pyridoxal-phosphate-dependent aminotransferase family. NifS/IscS subfamily.</text>
</comment>
<dbReference type="EC" id="2.8.1.7" evidence="3"/>
<sequence>MIYFDHNATTPVKPEVIAETVRVMRDGGNPSSVHGVGRAARAVLEQSRNTIAEMLNCRPQKIIFTAGGTEANNMALNTGGIDHIILSCTEHDSILQAGLNSGRNSGKRLDILPVSENGLVAPDELKECLERTRGNVLVSIMLANNETGVLQDIRQLARISHQAGAIFHTDAIQALGKIPVDFRDLGVDMMSLSAHKVNGPQGAGVLVALEKIKIQSPASGGRQENGRRCGTENLAGIAGFAMAVSLLPQNLKSMDNIRIMRDRIEGEISHHAPEARFYGAGAPRLANTTTILMPDVASETQVMAFDLAGICVSSGSACSSGKVKPSHVVTAMGGTMDQALSTIRVSLGWNNTEQQVDEFIAAWKKLYNRKRQ</sequence>
<dbReference type="GO" id="GO:0051536">
    <property type="term" value="F:iron-sulfur cluster binding"/>
    <property type="evidence" value="ECO:0007669"/>
    <property type="project" value="UniProtKB-KW"/>
</dbReference>
<organism evidence="10">
    <name type="scientific">hydrothermal vent metagenome</name>
    <dbReference type="NCBI Taxonomy" id="652676"/>
    <lineage>
        <taxon>unclassified sequences</taxon>
        <taxon>metagenomes</taxon>
        <taxon>ecological metagenomes</taxon>
    </lineage>
</organism>
<keyword evidence="6" id="KW-0663">Pyridoxal phosphate</keyword>
<evidence type="ECO:0000313" key="10">
    <source>
        <dbReference type="EMBL" id="VAW07183.1"/>
    </source>
</evidence>
<evidence type="ECO:0000256" key="6">
    <source>
        <dbReference type="ARBA" id="ARBA00022898"/>
    </source>
</evidence>
<dbReference type="InterPro" id="IPR015422">
    <property type="entry name" value="PyrdxlP-dep_Trfase_small"/>
</dbReference>
<dbReference type="PANTHER" id="PTHR11601:SF34">
    <property type="entry name" value="CYSTEINE DESULFURASE"/>
    <property type="match status" value="1"/>
</dbReference>
<dbReference type="GO" id="GO:0046872">
    <property type="term" value="F:metal ion binding"/>
    <property type="evidence" value="ECO:0007669"/>
    <property type="project" value="UniProtKB-KW"/>
</dbReference>
<dbReference type="EMBL" id="UOEJ01000262">
    <property type="protein sequence ID" value="VAW07183.1"/>
    <property type="molecule type" value="Genomic_DNA"/>
</dbReference>
<evidence type="ECO:0000259" key="9">
    <source>
        <dbReference type="Pfam" id="PF00266"/>
    </source>
</evidence>
<dbReference type="GO" id="GO:0031071">
    <property type="term" value="F:cysteine desulfurase activity"/>
    <property type="evidence" value="ECO:0007669"/>
    <property type="project" value="UniProtKB-EC"/>
</dbReference>
<feature type="domain" description="Aminotransferase class V" evidence="9">
    <location>
        <begin position="2"/>
        <end position="359"/>
    </location>
</feature>
<evidence type="ECO:0000256" key="3">
    <source>
        <dbReference type="ARBA" id="ARBA00012239"/>
    </source>
</evidence>
<comment type="cofactor">
    <cofactor evidence="1">
        <name>pyridoxal 5'-phosphate</name>
        <dbReference type="ChEBI" id="CHEBI:597326"/>
    </cofactor>
</comment>
<name>A0A3B0SSV6_9ZZZZ</name>
<dbReference type="PROSITE" id="PS00595">
    <property type="entry name" value="AA_TRANSFER_CLASS_5"/>
    <property type="match status" value="1"/>
</dbReference>
<keyword evidence="4 10" id="KW-0808">Transferase</keyword>
<keyword evidence="5" id="KW-0479">Metal-binding</keyword>
<evidence type="ECO:0000256" key="1">
    <source>
        <dbReference type="ARBA" id="ARBA00001933"/>
    </source>
</evidence>
<dbReference type="InterPro" id="IPR016454">
    <property type="entry name" value="Cysteine_dSase"/>
</dbReference>
<dbReference type="PIRSF" id="PIRSF005572">
    <property type="entry name" value="NifS"/>
    <property type="match status" value="1"/>
</dbReference>
<dbReference type="SUPFAM" id="SSF53383">
    <property type="entry name" value="PLP-dependent transferases"/>
    <property type="match status" value="1"/>
</dbReference>
<proteinExistence type="inferred from homology"/>
<keyword evidence="7" id="KW-0408">Iron</keyword>
<dbReference type="Gene3D" id="3.90.1150.10">
    <property type="entry name" value="Aspartate Aminotransferase, domain 1"/>
    <property type="match status" value="1"/>
</dbReference>
<dbReference type="Gene3D" id="1.10.260.50">
    <property type="match status" value="1"/>
</dbReference>
<evidence type="ECO:0000256" key="5">
    <source>
        <dbReference type="ARBA" id="ARBA00022723"/>
    </source>
</evidence>
<evidence type="ECO:0000256" key="2">
    <source>
        <dbReference type="ARBA" id="ARBA00006490"/>
    </source>
</evidence>
<dbReference type="InterPro" id="IPR000192">
    <property type="entry name" value="Aminotrans_V_dom"/>
</dbReference>
<protein>
    <recommendedName>
        <fullName evidence="3">cysteine desulfurase</fullName>
        <ecNumber evidence="3">2.8.1.7</ecNumber>
    </recommendedName>
</protein>
<dbReference type="AlphaFoldDB" id="A0A3B0SSV6"/>